<dbReference type="Pfam" id="PF00496">
    <property type="entry name" value="SBP_bac_5"/>
    <property type="match status" value="1"/>
</dbReference>
<gene>
    <name evidence="2" type="ORF">SDC9_153375</name>
</gene>
<dbReference type="AlphaFoldDB" id="A0A645EXD0"/>
<dbReference type="SUPFAM" id="SSF53850">
    <property type="entry name" value="Periplasmic binding protein-like II"/>
    <property type="match status" value="1"/>
</dbReference>
<proteinExistence type="predicted"/>
<organism evidence="2">
    <name type="scientific">bioreactor metagenome</name>
    <dbReference type="NCBI Taxonomy" id="1076179"/>
    <lineage>
        <taxon>unclassified sequences</taxon>
        <taxon>metagenomes</taxon>
        <taxon>ecological metagenomes</taxon>
    </lineage>
</organism>
<dbReference type="Gene3D" id="3.40.190.10">
    <property type="entry name" value="Periplasmic binding protein-like II"/>
    <property type="match status" value="1"/>
</dbReference>
<accession>A0A645EXD0</accession>
<sequence length="89" mass="10194">MSQVTIRFLPEPGTRLMEFQAGNVDILGNGCLFASELDKLKKLDFVEVLNFLPPYPVFIQFQLDHVKDLVVRQACNMAIDRDEIIHTVM</sequence>
<dbReference type="Gene3D" id="3.10.105.10">
    <property type="entry name" value="Dipeptide-binding Protein, Domain 3"/>
    <property type="match status" value="1"/>
</dbReference>
<reference evidence="2" key="1">
    <citation type="submission" date="2019-08" db="EMBL/GenBank/DDBJ databases">
        <authorList>
            <person name="Kucharzyk K."/>
            <person name="Murdoch R.W."/>
            <person name="Higgins S."/>
            <person name="Loffler F."/>
        </authorList>
    </citation>
    <scope>NUCLEOTIDE SEQUENCE</scope>
</reference>
<evidence type="ECO:0000259" key="1">
    <source>
        <dbReference type="Pfam" id="PF00496"/>
    </source>
</evidence>
<feature type="domain" description="Solute-binding protein family 5" evidence="1">
    <location>
        <begin position="2"/>
        <end position="89"/>
    </location>
</feature>
<dbReference type="InterPro" id="IPR000914">
    <property type="entry name" value="SBP_5_dom"/>
</dbReference>
<comment type="caution">
    <text evidence="2">The sequence shown here is derived from an EMBL/GenBank/DDBJ whole genome shotgun (WGS) entry which is preliminary data.</text>
</comment>
<protein>
    <recommendedName>
        <fullName evidence="1">Solute-binding protein family 5 domain-containing protein</fullName>
    </recommendedName>
</protein>
<dbReference type="EMBL" id="VSSQ01052013">
    <property type="protein sequence ID" value="MPN06120.1"/>
    <property type="molecule type" value="Genomic_DNA"/>
</dbReference>
<evidence type="ECO:0000313" key="2">
    <source>
        <dbReference type="EMBL" id="MPN06120.1"/>
    </source>
</evidence>
<name>A0A645EXD0_9ZZZZ</name>